<dbReference type="PANTHER" id="PTHR43318:SF1">
    <property type="entry name" value="POLYSACCHARIDE BIOSYNTHESIS PROTEIN EPSC-RELATED"/>
    <property type="match status" value="1"/>
</dbReference>
<dbReference type="SUPFAM" id="SSF53335">
    <property type="entry name" value="S-adenosyl-L-methionine-dependent methyltransferases"/>
    <property type="match status" value="1"/>
</dbReference>
<dbReference type="Pfam" id="PF13727">
    <property type="entry name" value="CoA_binding_3"/>
    <property type="match status" value="1"/>
</dbReference>
<reference evidence="4 5" key="1">
    <citation type="journal article" date="2022" name="Int. J. Syst. Evol. Microbiol.">
        <title>Noviherbaspirillum aridicola sp. nov., isolated from an arid soil in Pakistan.</title>
        <authorList>
            <person name="Khan I.U."/>
            <person name="Saqib M."/>
            <person name="Amin A."/>
            <person name="Hussain F."/>
            <person name="Li L."/>
            <person name="Liu Y.H."/>
            <person name="Fang B.Z."/>
            <person name="Ahmed I."/>
            <person name="Li W.J."/>
        </authorList>
    </citation>
    <scope>NUCLEOTIDE SEQUENCE [LARGE SCALE GENOMIC DNA]</scope>
    <source>
        <strain evidence="4 5">NCCP-691</strain>
    </source>
</reference>
<evidence type="ECO:0000259" key="3">
    <source>
        <dbReference type="Pfam" id="PF02719"/>
    </source>
</evidence>
<comment type="caution">
    <text evidence="4">The sequence shown here is derived from an EMBL/GenBank/DDBJ whole genome shotgun (WGS) entry which is preliminary data.</text>
</comment>
<dbReference type="InterPro" id="IPR003869">
    <property type="entry name" value="Polysac_CapD-like"/>
</dbReference>
<proteinExistence type="inferred from homology"/>
<gene>
    <name evidence="4" type="ORF">NCCP691_16370</name>
</gene>
<evidence type="ECO:0000313" key="4">
    <source>
        <dbReference type="EMBL" id="GIZ51623.1"/>
    </source>
</evidence>
<comment type="similarity">
    <text evidence="1">Belongs to the polysaccharide synthase family.</text>
</comment>
<dbReference type="InterPro" id="IPR051203">
    <property type="entry name" value="Polysaccharide_Synthase-Rel"/>
</dbReference>
<feature type="transmembrane region" description="Helical" evidence="2">
    <location>
        <begin position="88"/>
        <end position="110"/>
    </location>
</feature>
<dbReference type="Gene3D" id="3.40.50.720">
    <property type="entry name" value="NAD(P)-binding Rossmann-like Domain"/>
    <property type="match status" value="2"/>
</dbReference>
<name>A0ABQ4Q354_9BURK</name>
<organism evidence="4 5">
    <name type="scientific">Noviherbaspirillum aridicola</name>
    <dbReference type="NCBI Taxonomy" id="2849687"/>
    <lineage>
        <taxon>Bacteria</taxon>
        <taxon>Pseudomonadati</taxon>
        <taxon>Pseudomonadota</taxon>
        <taxon>Betaproteobacteria</taxon>
        <taxon>Burkholderiales</taxon>
        <taxon>Oxalobacteraceae</taxon>
        <taxon>Noviherbaspirillum</taxon>
    </lineage>
</organism>
<dbReference type="Proteomes" id="UP000887222">
    <property type="component" value="Unassembled WGS sequence"/>
</dbReference>
<dbReference type="Pfam" id="PF02719">
    <property type="entry name" value="Polysacc_synt_2"/>
    <property type="match status" value="1"/>
</dbReference>
<keyword evidence="2" id="KW-1133">Transmembrane helix</keyword>
<sequence>MPLQSNIARLSHRMLSLPRAKKILLMMAADLLALPLCFLGAMLLRVPDLQIVSQYGWLPYLFTPVATVLVLAACGVYGAVIRFIDIGMLLRTGVVLALVIVASFLVASAYDSTSLPRSGLVIYWFIALSWITASRLSVRAFLRSGTGMTASRPEPVGIYGAGETGARLAQALRAEGRYAPVCFFDDKRELKSRNVAGLKVLRADRIGEIAAQTDMRMIVLALPAVSPARRRELVHAIRREGLAVKTVNSLVELSDDAITSRSIRDVKIEDLLGRAPVPPQRELFAACVRGKGVLVTGAGGSIGSELCRQVMTLAPRALHLLDHSEFALYSIEHELRDRWPHVRLHAHLGSVCDAALVSHILRTGAVDTVYHAAAYKHVPVVEANMAEGIRNNVLGAQVIADAARAHEVQTCVLISTDKAVRPTNIMGATKRVAELIFQAAAETTDADGTTYCMVRLGNVLGSSGSVIPLFRRQIESGGPLTITHPDVIRYFMLIPEAAQLVIQAGAMARGGDLFVLDMGEPVRILDLARSMIEMAGMTEKTADNPGGDMEISFIGLRPGEKLYEELLIGDNTRPSRHPRILCANEYSVHPLLLAKLIERLLVIARSNDPSLIRSAIKAIVTEYSPEPWVGQGGAPTRPAAQPDSAYRRLRSRRPAAAMLFGVAVLQTRRVPPGLRLPANLVSVSH</sequence>
<feature type="transmembrane region" description="Helical" evidence="2">
    <location>
        <begin position="23"/>
        <end position="45"/>
    </location>
</feature>
<dbReference type="SUPFAM" id="SSF51735">
    <property type="entry name" value="NAD(P)-binding Rossmann-fold domains"/>
    <property type="match status" value="1"/>
</dbReference>
<dbReference type="EMBL" id="BPMK01000006">
    <property type="protein sequence ID" value="GIZ51623.1"/>
    <property type="molecule type" value="Genomic_DNA"/>
</dbReference>
<dbReference type="InterPro" id="IPR029063">
    <property type="entry name" value="SAM-dependent_MTases_sf"/>
</dbReference>
<dbReference type="CDD" id="cd05237">
    <property type="entry name" value="UDP_invert_4-6DH_SDR_e"/>
    <property type="match status" value="1"/>
</dbReference>
<dbReference type="PANTHER" id="PTHR43318">
    <property type="entry name" value="UDP-N-ACETYLGLUCOSAMINE 4,6-DEHYDRATASE"/>
    <property type="match status" value="1"/>
</dbReference>
<keyword evidence="5" id="KW-1185">Reference proteome</keyword>
<accession>A0ABQ4Q354</accession>
<dbReference type="RefSeq" id="WP_238482361.1">
    <property type="nucleotide sequence ID" value="NZ_BPMK01000006.1"/>
</dbReference>
<dbReference type="InterPro" id="IPR036291">
    <property type="entry name" value="NAD(P)-bd_dom_sf"/>
</dbReference>
<feature type="domain" description="Polysaccharide biosynthesis protein CapD-like" evidence="3">
    <location>
        <begin position="293"/>
        <end position="583"/>
    </location>
</feature>
<keyword evidence="2" id="KW-0812">Transmembrane</keyword>
<evidence type="ECO:0000256" key="1">
    <source>
        <dbReference type="ARBA" id="ARBA00007430"/>
    </source>
</evidence>
<feature type="transmembrane region" description="Helical" evidence="2">
    <location>
        <begin position="122"/>
        <end position="142"/>
    </location>
</feature>
<keyword evidence="2" id="KW-0472">Membrane</keyword>
<evidence type="ECO:0000256" key="2">
    <source>
        <dbReference type="SAM" id="Phobius"/>
    </source>
</evidence>
<feature type="transmembrane region" description="Helical" evidence="2">
    <location>
        <begin position="57"/>
        <end position="81"/>
    </location>
</feature>
<protein>
    <submittedName>
        <fullName evidence="4">Membrane protein</fullName>
    </submittedName>
</protein>
<evidence type="ECO:0000313" key="5">
    <source>
        <dbReference type="Proteomes" id="UP000887222"/>
    </source>
</evidence>